<evidence type="ECO:0000313" key="2">
    <source>
        <dbReference type="EMBL" id="GAH58481.1"/>
    </source>
</evidence>
<dbReference type="AlphaFoldDB" id="X1GKR9"/>
<name>X1GKR9_9ZZZZ</name>
<feature type="domain" description="Methyltransferase type 11" evidence="1">
    <location>
        <begin position="8"/>
        <end position="87"/>
    </location>
</feature>
<dbReference type="InterPro" id="IPR013216">
    <property type="entry name" value="Methyltransf_11"/>
</dbReference>
<evidence type="ECO:0000259" key="1">
    <source>
        <dbReference type="Pfam" id="PF08241"/>
    </source>
</evidence>
<sequence length="146" mass="17209">MVREEGKVYAIDKDIESMHKLMGIAKTKGLENIIPIHTKSEELKINLESESIDTVLLYDVLHYMEALGRKRGYEEIYRILKTGGLLSVYPKHRKSDEPLGNLSDMELDDVIEEINSRHFYLQEKFYKKLLHNNNYNMGYILNFRKK</sequence>
<gene>
    <name evidence="2" type="ORF">S03H2_28676</name>
</gene>
<protein>
    <recommendedName>
        <fullName evidence="1">Methyltransferase type 11 domain-containing protein</fullName>
    </recommendedName>
</protein>
<dbReference type="EMBL" id="BARU01017277">
    <property type="protein sequence ID" value="GAH58481.1"/>
    <property type="molecule type" value="Genomic_DNA"/>
</dbReference>
<dbReference type="CDD" id="cd02440">
    <property type="entry name" value="AdoMet_MTases"/>
    <property type="match status" value="1"/>
</dbReference>
<reference evidence="2" key="1">
    <citation type="journal article" date="2014" name="Front. Microbiol.">
        <title>High frequency of phylogenetically diverse reductive dehalogenase-homologous genes in deep subseafloor sedimentary metagenomes.</title>
        <authorList>
            <person name="Kawai M."/>
            <person name="Futagami T."/>
            <person name="Toyoda A."/>
            <person name="Takaki Y."/>
            <person name="Nishi S."/>
            <person name="Hori S."/>
            <person name="Arai W."/>
            <person name="Tsubouchi T."/>
            <person name="Morono Y."/>
            <person name="Uchiyama I."/>
            <person name="Ito T."/>
            <person name="Fujiyama A."/>
            <person name="Inagaki F."/>
            <person name="Takami H."/>
        </authorList>
    </citation>
    <scope>NUCLEOTIDE SEQUENCE</scope>
    <source>
        <strain evidence="2">Expedition CK06-06</strain>
    </source>
</reference>
<accession>X1GKR9</accession>
<dbReference type="Pfam" id="PF08241">
    <property type="entry name" value="Methyltransf_11"/>
    <property type="match status" value="1"/>
</dbReference>
<dbReference type="SUPFAM" id="SSF53335">
    <property type="entry name" value="S-adenosyl-L-methionine-dependent methyltransferases"/>
    <property type="match status" value="1"/>
</dbReference>
<comment type="caution">
    <text evidence="2">The sequence shown here is derived from an EMBL/GenBank/DDBJ whole genome shotgun (WGS) entry which is preliminary data.</text>
</comment>
<organism evidence="2">
    <name type="scientific">marine sediment metagenome</name>
    <dbReference type="NCBI Taxonomy" id="412755"/>
    <lineage>
        <taxon>unclassified sequences</taxon>
        <taxon>metagenomes</taxon>
        <taxon>ecological metagenomes</taxon>
    </lineage>
</organism>
<proteinExistence type="predicted"/>
<dbReference type="GO" id="GO:0008757">
    <property type="term" value="F:S-adenosylmethionine-dependent methyltransferase activity"/>
    <property type="evidence" value="ECO:0007669"/>
    <property type="project" value="InterPro"/>
</dbReference>
<dbReference type="Gene3D" id="3.40.50.150">
    <property type="entry name" value="Vaccinia Virus protein VP39"/>
    <property type="match status" value="1"/>
</dbReference>
<dbReference type="InterPro" id="IPR029063">
    <property type="entry name" value="SAM-dependent_MTases_sf"/>
</dbReference>